<organism evidence="14 15">
    <name type="scientific">Coniella lustricola</name>
    <dbReference type="NCBI Taxonomy" id="2025994"/>
    <lineage>
        <taxon>Eukaryota</taxon>
        <taxon>Fungi</taxon>
        <taxon>Dikarya</taxon>
        <taxon>Ascomycota</taxon>
        <taxon>Pezizomycotina</taxon>
        <taxon>Sordariomycetes</taxon>
        <taxon>Sordariomycetidae</taxon>
        <taxon>Diaporthales</taxon>
        <taxon>Schizoparmaceae</taxon>
        <taxon>Coniella</taxon>
    </lineage>
</organism>
<keyword evidence="8" id="KW-0677">Repeat</keyword>
<feature type="compositionally biased region" description="Polar residues" evidence="12">
    <location>
        <begin position="420"/>
        <end position="431"/>
    </location>
</feature>
<proteinExistence type="inferred from homology"/>
<evidence type="ECO:0000256" key="11">
    <source>
        <dbReference type="ARBA" id="ARBA00023136"/>
    </source>
</evidence>
<keyword evidence="15" id="KW-1185">Reference proteome</keyword>
<dbReference type="GO" id="GO:0005768">
    <property type="term" value="C:endosome"/>
    <property type="evidence" value="ECO:0007669"/>
    <property type="project" value="TreeGrafter"/>
</dbReference>
<dbReference type="InterPro" id="IPR003903">
    <property type="entry name" value="UIM_dom"/>
</dbReference>
<dbReference type="GO" id="GO:0007015">
    <property type="term" value="P:actin filament organization"/>
    <property type="evidence" value="ECO:0007669"/>
    <property type="project" value="TreeGrafter"/>
</dbReference>
<evidence type="ECO:0000256" key="2">
    <source>
        <dbReference type="ARBA" id="ARBA00004496"/>
    </source>
</evidence>
<dbReference type="GO" id="GO:0000147">
    <property type="term" value="P:actin cortical patch assembly"/>
    <property type="evidence" value="ECO:0007669"/>
    <property type="project" value="UniProtKB-ARBA"/>
</dbReference>
<dbReference type="PROSITE" id="PS50942">
    <property type="entry name" value="ENTH"/>
    <property type="match status" value="1"/>
</dbReference>
<dbReference type="GO" id="GO:0005543">
    <property type="term" value="F:phospholipid binding"/>
    <property type="evidence" value="ECO:0007669"/>
    <property type="project" value="TreeGrafter"/>
</dbReference>
<dbReference type="PROSITE" id="PS50330">
    <property type="entry name" value="UIM"/>
    <property type="match status" value="2"/>
</dbReference>
<evidence type="ECO:0000259" key="13">
    <source>
        <dbReference type="PROSITE" id="PS50942"/>
    </source>
</evidence>
<dbReference type="CDD" id="cd16991">
    <property type="entry name" value="ENTH_Ent1_Ent2"/>
    <property type="match status" value="1"/>
</dbReference>
<evidence type="ECO:0000256" key="3">
    <source>
        <dbReference type="ARBA" id="ARBA00010130"/>
    </source>
</evidence>
<dbReference type="OrthoDB" id="4033880at2759"/>
<comment type="similarity">
    <text evidence="3">Belongs to the epsin family.</text>
</comment>
<keyword evidence="11" id="KW-0472">Membrane</keyword>
<dbReference type="GO" id="GO:0005886">
    <property type="term" value="C:plasma membrane"/>
    <property type="evidence" value="ECO:0007669"/>
    <property type="project" value="TreeGrafter"/>
</dbReference>
<dbReference type="PANTHER" id="PTHR12276:SF110">
    <property type="entry name" value="EPSIN-1-RELATED"/>
    <property type="match status" value="1"/>
</dbReference>
<dbReference type="FunCoup" id="A0A2T3AM38">
    <property type="interactions" value="114"/>
</dbReference>
<dbReference type="GO" id="GO:0006897">
    <property type="term" value="P:endocytosis"/>
    <property type="evidence" value="ECO:0007669"/>
    <property type="project" value="UniProtKB-KW"/>
</dbReference>
<evidence type="ECO:0000256" key="9">
    <source>
        <dbReference type="ARBA" id="ARBA00022843"/>
    </source>
</evidence>
<dbReference type="STRING" id="2025994.A0A2T3AM38"/>
<keyword evidence="6" id="KW-0597">Phosphoprotein</keyword>
<evidence type="ECO:0000256" key="5">
    <source>
        <dbReference type="ARBA" id="ARBA00022499"/>
    </source>
</evidence>
<feature type="region of interest" description="Disordered" evidence="12">
    <location>
        <begin position="420"/>
        <end position="452"/>
    </location>
</feature>
<dbReference type="CDD" id="cd22249">
    <property type="entry name" value="UDM1_RNF168_RNF169-like"/>
    <property type="match status" value="1"/>
</dbReference>
<evidence type="ECO:0000256" key="12">
    <source>
        <dbReference type="SAM" id="MobiDB-lite"/>
    </source>
</evidence>
<evidence type="ECO:0000256" key="1">
    <source>
        <dbReference type="ARBA" id="ARBA00004170"/>
    </source>
</evidence>
<dbReference type="GO" id="GO:0030276">
    <property type="term" value="F:clathrin binding"/>
    <property type="evidence" value="ECO:0007669"/>
    <property type="project" value="TreeGrafter"/>
</dbReference>
<feature type="compositionally biased region" description="Polar residues" evidence="12">
    <location>
        <begin position="237"/>
        <end position="262"/>
    </location>
</feature>
<evidence type="ECO:0000256" key="8">
    <source>
        <dbReference type="ARBA" id="ARBA00022737"/>
    </source>
</evidence>
<evidence type="ECO:0000256" key="7">
    <source>
        <dbReference type="ARBA" id="ARBA00022583"/>
    </source>
</evidence>
<dbReference type="SMART" id="SM00726">
    <property type="entry name" value="UIM"/>
    <property type="match status" value="2"/>
</dbReference>
<keyword evidence="7" id="KW-0254">Endocytosis</keyword>
<feature type="region of interest" description="Disordered" evidence="12">
    <location>
        <begin position="150"/>
        <end position="266"/>
    </location>
</feature>
<feature type="compositionally biased region" description="Low complexity" evidence="12">
    <location>
        <begin position="432"/>
        <end position="447"/>
    </location>
</feature>
<keyword evidence="9" id="KW-0832">Ubl conjugation</keyword>
<feature type="compositionally biased region" description="Low complexity" evidence="12">
    <location>
        <begin position="323"/>
        <end position="358"/>
    </location>
</feature>
<dbReference type="Pfam" id="PF01417">
    <property type="entry name" value="ENTH"/>
    <property type="match status" value="1"/>
</dbReference>
<evidence type="ECO:0000313" key="14">
    <source>
        <dbReference type="EMBL" id="PSS03465.1"/>
    </source>
</evidence>
<feature type="compositionally biased region" description="Basic and acidic residues" evidence="12">
    <location>
        <begin position="184"/>
        <end position="234"/>
    </location>
</feature>
<dbReference type="InterPro" id="IPR008942">
    <property type="entry name" value="ENTH_VHS"/>
</dbReference>
<feature type="compositionally biased region" description="Polar residues" evidence="12">
    <location>
        <begin position="359"/>
        <end position="373"/>
    </location>
</feature>
<protein>
    <submittedName>
        <fullName evidence="14">ENTH domain-domain-containing protein</fullName>
    </submittedName>
</protein>
<dbReference type="PANTHER" id="PTHR12276">
    <property type="entry name" value="EPSIN/ENT-RELATED"/>
    <property type="match status" value="1"/>
</dbReference>
<name>A0A2T3AM38_9PEZI</name>
<feature type="domain" description="ENTH" evidence="13">
    <location>
        <begin position="10"/>
        <end position="143"/>
    </location>
</feature>
<dbReference type="InterPro" id="IPR013809">
    <property type="entry name" value="ENTH"/>
</dbReference>
<dbReference type="GO" id="GO:0070530">
    <property type="term" value="F:K63-linked polyubiquitin modification-dependent protein binding"/>
    <property type="evidence" value="ECO:0007669"/>
    <property type="project" value="UniProtKB-ARBA"/>
</dbReference>
<dbReference type="GO" id="GO:0030125">
    <property type="term" value="C:clathrin vesicle coat"/>
    <property type="evidence" value="ECO:0007669"/>
    <property type="project" value="TreeGrafter"/>
</dbReference>
<evidence type="ECO:0000256" key="6">
    <source>
        <dbReference type="ARBA" id="ARBA00022553"/>
    </source>
</evidence>
<feature type="compositionally biased region" description="Polar residues" evidence="12">
    <location>
        <begin position="293"/>
        <end position="322"/>
    </location>
</feature>
<reference evidence="14 15" key="1">
    <citation type="journal article" date="2018" name="Mycol. Prog.">
        <title>Coniella lustricola, a new species from submerged detritus.</title>
        <authorList>
            <person name="Raudabaugh D.B."/>
            <person name="Iturriaga T."/>
            <person name="Carver A."/>
            <person name="Mondo S."/>
            <person name="Pangilinan J."/>
            <person name="Lipzen A."/>
            <person name="He G."/>
            <person name="Amirebrahimi M."/>
            <person name="Grigoriev I.V."/>
            <person name="Miller A.N."/>
        </authorList>
    </citation>
    <scope>NUCLEOTIDE SEQUENCE [LARGE SCALE GENOMIC DNA]</scope>
    <source>
        <strain evidence="14 15">B22-T-1</strain>
    </source>
</reference>
<feature type="region of interest" description="Disordered" evidence="12">
    <location>
        <begin position="523"/>
        <end position="559"/>
    </location>
</feature>
<keyword evidence="5" id="KW-1017">Isopeptide bond</keyword>
<feature type="region of interest" description="Disordered" evidence="12">
    <location>
        <begin position="293"/>
        <end position="408"/>
    </location>
</feature>
<dbReference type="SMART" id="SM00273">
    <property type="entry name" value="ENTH"/>
    <property type="match status" value="1"/>
</dbReference>
<dbReference type="InterPro" id="IPR013182">
    <property type="entry name" value="DUF1720"/>
</dbReference>
<evidence type="ECO:0000256" key="10">
    <source>
        <dbReference type="ARBA" id="ARBA00023121"/>
    </source>
</evidence>
<sequence>MAQISRGVKNIIKGYSSVQVKVREATSNDPWGPTGTQMAEIAQLTYNSSTEFYEIMDMLDRRLNDKGKNWRHVLKALKVLDYCLHEGSELVVTWGKQNIYIIKTLREFMYIDEEGRDVGQNIRVAAKELTSLLLDEERLRSERTDRRKWKSRVTGLDEFGPTAPQEQPPPQRRRRERTEDEDAEYRLAIEASKRQEEEDRRKREGRHDDGEEDDLAKAIKLSKEEEESRRRQLEEQNAQSLFDDTPTQPQATGWNQGYQQGSGVDWLGNPIDQSQMQPQPTGFMPNAYTGFGAQQTGYPQTGFANGFAQSQPTGFNPYGQNLQPQQTFQPQPTGYNPYAQQQQQQQQLQPQQTEAAAQPGSNNPWATNSNHGLSSMAPMKTGSNNPFAQQQQQPAYSRPQPRKVPSLSVLNPLPEQQTLSAFSQQPTTSFAPSPIQSQSPMQSMQPQRELSEHEAKLNALLAGGEGQDTFGNVGQTRIPAQHTAPGTFVNSAGANLNRLTAEATGNNPFLRQQFTGMPSVSYGAAGQPGLNGGFGQSSSNPFGARPQQQQGGQGDLIQF</sequence>
<dbReference type="FunFam" id="1.25.40.90:FF:000010">
    <property type="entry name" value="EH domain binding protein"/>
    <property type="match status" value="1"/>
</dbReference>
<dbReference type="Proteomes" id="UP000241462">
    <property type="component" value="Unassembled WGS sequence"/>
</dbReference>
<keyword evidence="4" id="KW-0963">Cytoplasm</keyword>
<comment type="subcellular location">
    <subcellularLocation>
        <location evidence="2">Cytoplasm</location>
    </subcellularLocation>
    <subcellularLocation>
        <location evidence="1">Membrane</location>
        <topology evidence="1">Peripheral membrane protein</topology>
    </subcellularLocation>
</comment>
<gene>
    <name evidence="14" type="ORF">BD289DRAFT_457894</name>
</gene>
<dbReference type="EMBL" id="KZ678375">
    <property type="protein sequence ID" value="PSS03465.1"/>
    <property type="molecule type" value="Genomic_DNA"/>
</dbReference>
<evidence type="ECO:0000256" key="4">
    <source>
        <dbReference type="ARBA" id="ARBA00022490"/>
    </source>
</evidence>
<accession>A0A2T3AM38</accession>
<evidence type="ECO:0000313" key="15">
    <source>
        <dbReference type="Proteomes" id="UP000241462"/>
    </source>
</evidence>
<keyword evidence="10" id="KW-0446">Lipid-binding</keyword>
<dbReference type="AlphaFoldDB" id="A0A2T3AM38"/>
<dbReference type="InParanoid" id="A0A2T3AM38"/>
<dbReference type="Pfam" id="PF08226">
    <property type="entry name" value="DUF1720"/>
    <property type="match status" value="1"/>
</dbReference>
<dbReference type="SUPFAM" id="SSF48464">
    <property type="entry name" value="ENTH/VHS domain"/>
    <property type="match status" value="1"/>
</dbReference>
<dbReference type="Gene3D" id="1.25.40.90">
    <property type="match status" value="1"/>
</dbReference>